<dbReference type="RefSeq" id="WP_115221397.1">
    <property type="nucleotide sequence ID" value="NZ_UGOA01000001.1"/>
</dbReference>
<evidence type="ECO:0000313" key="3">
    <source>
        <dbReference type="Proteomes" id="UP000254677"/>
    </source>
</evidence>
<keyword evidence="1" id="KW-1133">Transmembrane helix</keyword>
<keyword evidence="1" id="KW-0472">Membrane</keyword>
<keyword evidence="1" id="KW-0812">Transmembrane</keyword>
<dbReference type="EMBL" id="UGOA01000001">
    <property type="protein sequence ID" value="STX42665.1"/>
    <property type="molecule type" value="Genomic_DNA"/>
</dbReference>
<dbReference type="Proteomes" id="UP000254677">
    <property type="component" value="Unassembled WGS sequence"/>
</dbReference>
<dbReference type="OrthoDB" id="5651454at2"/>
<evidence type="ECO:0000256" key="1">
    <source>
        <dbReference type="SAM" id="Phobius"/>
    </source>
</evidence>
<keyword evidence="3" id="KW-1185">Reference proteome</keyword>
<reference evidence="2 3" key="1">
    <citation type="submission" date="2018-06" db="EMBL/GenBank/DDBJ databases">
        <authorList>
            <consortium name="Pathogen Informatics"/>
            <person name="Doyle S."/>
        </authorList>
    </citation>
    <scope>NUCLEOTIDE SEQUENCE [LARGE SCALE GENOMIC DNA]</scope>
    <source>
        <strain evidence="2 3">NCTC13292</strain>
    </source>
</reference>
<feature type="transmembrane region" description="Helical" evidence="1">
    <location>
        <begin position="12"/>
        <end position="35"/>
    </location>
</feature>
<feature type="transmembrane region" description="Helical" evidence="1">
    <location>
        <begin position="41"/>
        <end position="58"/>
    </location>
</feature>
<organism evidence="2 3">
    <name type="scientific">Legionella donaldsonii</name>
    <dbReference type="NCBI Taxonomy" id="45060"/>
    <lineage>
        <taxon>Bacteria</taxon>
        <taxon>Pseudomonadati</taxon>
        <taxon>Pseudomonadota</taxon>
        <taxon>Gammaproteobacteria</taxon>
        <taxon>Legionellales</taxon>
        <taxon>Legionellaceae</taxon>
        <taxon>Legionella</taxon>
    </lineage>
</organism>
<proteinExistence type="predicted"/>
<evidence type="ECO:0000313" key="2">
    <source>
        <dbReference type="EMBL" id="STX42665.1"/>
    </source>
</evidence>
<gene>
    <name evidence="2" type="ORF">NCTC13292_01707</name>
</gene>
<feature type="transmembrane region" description="Helical" evidence="1">
    <location>
        <begin position="79"/>
        <end position="96"/>
    </location>
</feature>
<sequence length="269" mass="29661">MSHAEKLNKASTAFFFAGFAVSKLHHTPFIVLATLSNLASLFLYAIAYCLWFLASRLYPDYPRKAQSWYGFTEFKNQHIIAVILGIAAIISCVAALSMPLAIIPATWLFASSNSIWCISEYHKKQSLPISEKDYSVSLQTAYLRYAITTTALSFLTALDTTLVIFFPAEAVLILTFSSVAGVGLGALAIYFLTDYIYRKQASDGIDMSYIKMINPFNLLSDQSPQAQPRPSHEVAHFPPVLATKLPVEISASHSQSMDVSSTPNSCCLF</sequence>
<feature type="transmembrane region" description="Helical" evidence="1">
    <location>
        <begin position="172"/>
        <end position="192"/>
    </location>
</feature>
<protein>
    <recommendedName>
        <fullName evidence="4">Transmembrane protein</fullName>
    </recommendedName>
</protein>
<name>A0A378J4W2_9GAMM</name>
<dbReference type="AlphaFoldDB" id="A0A378J4W2"/>
<accession>A0A378J4W2</accession>
<evidence type="ECO:0008006" key="4">
    <source>
        <dbReference type="Google" id="ProtNLM"/>
    </source>
</evidence>